<feature type="transmembrane region" description="Helical" evidence="2">
    <location>
        <begin position="304"/>
        <end position="323"/>
    </location>
</feature>
<feature type="region of interest" description="Disordered" evidence="1">
    <location>
        <begin position="160"/>
        <end position="213"/>
    </location>
</feature>
<dbReference type="EMBL" id="BPWL01000009">
    <property type="protein sequence ID" value="GJJ14343.1"/>
    <property type="molecule type" value="Genomic_DNA"/>
</dbReference>
<evidence type="ECO:0000256" key="2">
    <source>
        <dbReference type="SAM" id="Phobius"/>
    </source>
</evidence>
<comment type="caution">
    <text evidence="3">The sequence shown here is derived from an EMBL/GenBank/DDBJ whole genome shotgun (WGS) entry which is preliminary data.</text>
</comment>
<accession>A0AAV5ALJ6</accession>
<keyword evidence="2" id="KW-0472">Membrane</keyword>
<dbReference type="Proteomes" id="UP001050691">
    <property type="component" value="Unassembled WGS sequence"/>
</dbReference>
<name>A0AAV5ALJ6_9AGAM</name>
<proteinExistence type="predicted"/>
<feature type="region of interest" description="Disordered" evidence="1">
    <location>
        <begin position="96"/>
        <end position="116"/>
    </location>
</feature>
<evidence type="ECO:0000313" key="4">
    <source>
        <dbReference type="Proteomes" id="UP001050691"/>
    </source>
</evidence>
<feature type="compositionally biased region" description="Low complexity" evidence="1">
    <location>
        <begin position="192"/>
        <end position="201"/>
    </location>
</feature>
<sequence length="408" mass="46740">MPRPTDVVFRNFNELTYIDPEDVLPRLPYTPYYPKKYLVHFVEKIPQGRCEYWLLESGKTLLPLTQLLSPPLTPTLSRSPSKSSIKTLSPLKLYKNKTSQSLPSPPLSPTKSFCYPPTPPSRLSRLKFWKKQALLDHENPEPDATPPDNVGSEFERMMWKTEHSTKQSPSRRLIDPEDEEMDTNEDDEDLTEVSPSRSSSSQTRNPPHPTFVSFKQRLRAVSVSSLPPVEEHRSVAPLATPAQRTPIVMIQKEAKSKPLPTERICPIEPYSPTKSNYPTKRNSPVEEHICSFLDYRTDAKCNKLILDFAAVYFHISFFFPWIVTEFFLDSFSWIPFFRKIADYIIANGGGTLLLLLSAIGAGLASLPLCLVVFVLWPFERLHELIIFVIRSIPWYKFRDSLGCPIPEK</sequence>
<reference evidence="3" key="1">
    <citation type="submission" date="2021-10" db="EMBL/GenBank/DDBJ databases">
        <title>De novo Genome Assembly of Clathrus columnatus (Basidiomycota, Fungi) Using Illumina and Nanopore Sequence Data.</title>
        <authorList>
            <person name="Ogiso-Tanaka E."/>
            <person name="Itagaki H."/>
            <person name="Hosoya T."/>
            <person name="Hosaka K."/>
        </authorList>
    </citation>
    <scope>NUCLEOTIDE SEQUENCE</scope>
    <source>
        <strain evidence="3">MO-923</strain>
    </source>
</reference>
<feature type="transmembrane region" description="Helical" evidence="2">
    <location>
        <begin position="343"/>
        <end position="376"/>
    </location>
</feature>
<gene>
    <name evidence="3" type="ORF">Clacol_008607</name>
</gene>
<evidence type="ECO:0000256" key="1">
    <source>
        <dbReference type="SAM" id="MobiDB-lite"/>
    </source>
</evidence>
<keyword evidence="4" id="KW-1185">Reference proteome</keyword>
<protein>
    <submittedName>
        <fullName evidence="3">Uncharacterized protein</fullName>
    </submittedName>
</protein>
<evidence type="ECO:0000313" key="3">
    <source>
        <dbReference type="EMBL" id="GJJ14343.1"/>
    </source>
</evidence>
<feature type="compositionally biased region" description="Acidic residues" evidence="1">
    <location>
        <begin position="176"/>
        <end position="191"/>
    </location>
</feature>
<keyword evidence="2" id="KW-0812">Transmembrane</keyword>
<dbReference type="AlphaFoldDB" id="A0AAV5ALJ6"/>
<organism evidence="3 4">
    <name type="scientific">Clathrus columnatus</name>
    <dbReference type="NCBI Taxonomy" id="1419009"/>
    <lineage>
        <taxon>Eukaryota</taxon>
        <taxon>Fungi</taxon>
        <taxon>Dikarya</taxon>
        <taxon>Basidiomycota</taxon>
        <taxon>Agaricomycotina</taxon>
        <taxon>Agaricomycetes</taxon>
        <taxon>Phallomycetidae</taxon>
        <taxon>Phallales</taxon>
        <taxon>Clathraceae</taxon>
        <taxon>Clathrus</taxon>
    </lineage>
</organism>
<keyword evidence="2" id="KW-1133">Transmembrane helix</keyword>